<reference evidence="1 2" key="1">
    <citation type="submission" date="2015-01" db="EMBL/GenBank/DDBJ databases">
        <title>Genome of allotetraploid Gossypium barbadense reveals genomic plasticity and fiber elongation in cotton evolution.</title>
        <authorList>
            <person name="Chen X."/>
            <person name="Liu X."/>
            <person name="Zhao B."/>
            <person name="Zheng H."/>
            <person name="Hu Y."/>
            <person name="Lu G."/>
            <person name="Yang C."/>
            <person name="Chen J."/>
            <person name="Shan C."/>
            <person name="Zhang L."/>
            <person name="Zhou Y."/>
            <person name="Wang L."/>
            <person name="Guo W."/>
            <person name="Bai Y."/>
            <person name="Ruan J."/>
            <person name="Shangguan X."/>
            <person name="Mao Y."/>
            <person name="Jiang J."/>
            <person name="Zhu Y."/>
            <person name="Lei J."/>
            <person name="Kang H."/>
            <person name="Chen S."/>
            <person name="He X."/>
            <person name="Wang R."/>
            <person name="Wang Y."/>
            <person name="Chen J."/>
            <person name="Wang L."/>
            <person name="Yu S."/>
            <person name="Wang B."/>
            <person name="Wei J."/>
            <person name="Song S."/>
            <person name="Lu X."/>
            <person name="Gao Z."/>
            <person name="Gu W."/>
            <person name="Deng X."/>
            <person name="Ma D."/>
            <person name="Wang S."/>
            <person name="Liang W."/>
            <person name="Fang L."/>
            <person name="Cai C."/>
            <person name="Zhu X."/>
            <person name="Zhou B."/>
            <person name="Zhang Y."/>
            <person name="Chen Z."/>
            <person name="Xu S."/>
            <person name="Zhu R."/>
            <person name="Wang S."/>
            <person name="Zhang T."/>
            <person name="Zhao G."/>
        </authorList>
    </citation>
    <scope>NUCLEOTIDE SEQUENCE [LARGE SCALE GENOMIC DNA]</scope>
    <source>
        <strain evidence="2">cv. Xinhai21</strain>
        <tissue evidence="1">Leaf</tissue>
    </source>
</reference>
<evidence type="ECO:0000313" key="1">
    <source>
        <dbReference type="EMBL" id="PPR98314.1"/>
    </source>
</evidence>
<evidence type="ECO:0000313" key="2">
    <source>
        <dbReference type="Proteomes" id="UP000239757"/>
    </source>
</evidence>
<name>A0A2P5X4N4_GOSBA</name>
<dbReference type="AlphaFoldDB" id="A0A2P5X4N4"/>
<dbReference type="EMBL" id="KZ665666">
    <property type="protein sequence ID" value="PPR98314.1"/>
    <property type="molecule type" value="Genomic_DNA"/>
</dbReference>
<dbReference type="Proteomes" id="UP000239757">
    <property type="component" value="Unassembled WGS sequence"/>
</dbReference>
<gene>
    <name evidence="1" type="ORF">GOBAR_AA22354</name>
</gene>
<proteinExistence type="predicted"/>
<organism evidence="1 2">
    <name type="scientific">Gossypium barbadense</name>
    <name type="common">Sea Island cotton</name>
    <name type="synonym">Hibiscus barbadensis</name>
    <dbReference type="NCBI Taxonomy" id="3634"/>
    <lineage>
        <taxon>Eukaryota</taxon>
        <taxon>Viridiplantae</taxon>
        <taxon>Streptophyta</taxon>
        <taxon>Embryophyta</taxon>
        <taxon>Tracheophyta</taxon>
        <taxon>Spermatophyta</taxon>
        <taxon>Magnoliopsida</taxon>
        <taxon>eudicotyledons</taxon>
        <taxon>Gunneridae</taxon>
        <taxon>Pentapetalae</taxon>
        <taxon>rosids</taxon>
        <taxon>malvids</taxon>
        <taxon>Malvales</taxon>
        <taxon>Malvaceae</taxon>
        <taxon>Malvoideae</taxon>
        <taxon>Gossypium</taxon>
    </lineage>
</organism>
<protein>
    <submittedName>
        <fullName evidence="1">Uncharacterized protein</fullName>
    </submittedName>
</protein>
<accession>A0A2P5X4N4</accession>
<sequence>MDRLSGGLEHHQPTELVQAWSSQCSGPQLKVRPKVSKKVPPDFLVETGGRGVSFSRSDPRMTLLLSASSRRE</sequence>